<dbReference type="GO" id="GO:0016878">
    <property type="term" value="F:acid-thiol ligase activity"/>
    <property type="evidence" value="ECO:0007669"/>
    <property type="project" value="UniProtKB-ARBA"/>
</dbReference>
<dbReference type="InterPro" id="IPR025110">
    <property type="entry name" value="AMP-bd_C"/>
</dbReference>
<dbReference type="AlphaFoldDB" id="A0AAU7V691"/>
<dbReference type="Pfam" id="PF13193">
    <property type="entry name" value="AMP-binding_C"/>
    <property type="match status" value="1"/>
</dbReference>
<name>A0AAU7V691_9ACTO</name>
<feature type="domain" description="AMP-dependent synthetase/ligase" evidence="1">
    <location>
        <begin position="7"/>
        <end position="211"/>
    </location>
</feature>
<gene>
    <name evidence="3" type="ORF">SAC06_09110</name>
</gene>
<reference evidence="3" key="1">
    <citation type="submission" date="2023-11" db="EMBL/GenBank/DDBJ databases">
        <title>Scrofimicrobium hongkongense sp. nov., isolated from a patient with peritonitis.</title>
        <authorList>
            <person name="Lao H.Y."/>
            <person name="Wong A.Y.P."/>
            <person name="Ng T.L."/>
            <person name="Wong R.Y.L."/>
            <person name="Yau M.C.Y."/>
            <person name="Lam J.Y.W."/>
            <person name="Siu G.K.H."/>
        </authorList>
    </citation>
    <scope>NUCLEOTIDE SEQUENCE</scope>
    <source>
        <strain evidence="3">R131</strain>
    </source>
</reference>
<evidence type="ECO:0000313" key="3">
    <source>
        <dbReference type="EMBL" id="XBW07790.1"/>
    </source>
</evidence>
<dbReference type="InterPro" id="IPR000873">
    <property type="entry name" value="AMP-dep_synth/lig_dom"/>
</dbReference>
<dbReference type="InterPro" id="IPR042099">
    <property type="entry name" value="ANL_N_sf"/>
</dbReference>
<feature type="domain" description="AMP-binding enzyme C-terminal" evidence="2">
    <location>
        <begin position="288"/>
        <end position="362"/>
    </location>
</feature>
<dbReference type="RefSeq" id="WP_350257992.1">
    <property type="nucleotide sequence ID" value="NZ_CP138335.1"/>
</dbReference>
<sequence length="385" mass="40843">MPASTTPEFPAEIIRVRLEQSSVDLLVEAIKQRLFGTVRRPLIVLGTEDKQVEKALQNLPPATLTSDVILATSGSTRGRPHLVGLSWEALRASAGRTIDFLGPARWLLPLPPHHIAGFQVLVRSVLLGVSPLVVGRTEDIPAAVAAAREPLITSLVPTQLRRLQGEDLSGLSRILVGGARLDPALARQCAHLPLVTTYGMTETCGGCVYNSRPLPGIGVRIESGLVHLSGPVLMDGYLGEPSPLVTLDGTRYLVTSDLGRMDEGRLTIEGRADHVIISGGENLSPGTIEEAIGSWRPDLNAVVIGVDDPDWGQVAVAALEGAGSPALVGPELRAAVSAQLGAHHAPRAVVFVGDLPLLSSGKVDRRRLVVTVTEMISKQDCWSVD</sequence>
<dbReference type="Gene3D" id="3.40.50.12780">
    <property type="entry name" value="N-terminal domain of ligase-like"/>
    <property type="match status" value="1"/>
</dbReference>
<proteinExistence type="predicted"/>
<organism evidence="3">
    <name type="scientific">Scrofimicrobium appendicitidis</name>
    <dbReference type="NCBI Taxonomy" id="3079930"/>
    <lineage>
        <taxon>Bacteria</taxon>
        <taxon>Bacillati</taxon>
        <taxon>Actinomycetota</taxon>
        <taxon>Actinomycetes</taxon>
        <taxon>Actinomycetales</taxon>
        <taxon>Actinomycetaceae</taxon>
        <taxon>Scrofimicrobium</taxon>
    </lineage>
</organism>
<dbReference type="PANTHER" id="PTHR43767">
    <property type="entry name" value="LONG-CHAIN-FATTY-ACID--COA LIGASE"/>
    <property type="match status" value="1"/>
</dbReference>
<dbReference type="SUPFAM" id="SSF56801">
    <property type="entry name" value="Acetyl-CoA synthetase-like"/>
    <property type="match status" value="1"/>
</dbReference>
<dbReference type="Gene3D" id="3.30.300.30">
    <property type="match status" value="1"/>
</dbReference>
<dbReference type="InterPro" id="IPR045851">
    <property type="entry name" value="AMP-bd_C_sf"/>
</dbReference>
<protein>
    <submittedName>
        <fullName evidence="3">AMP-binding protein</fullName>
    </submittedName>
</protein>
<evidence type="ECO:0000259" key="2">
    <source>
        <dbReference type="Pfam" id="PF13193"/>
    </source>
</evidence>
<evidence type="ECO:0000259" key="1">
    <source>
        <dbReference type="Pfam" id="PF00501"/>
    </source>
</evidence>
<dbReference type="InterPro" id="IPR050237">
    <property type="entry name" value="ATP-dep_AMP-bd_enzyme"/>
</dbReference>
<dbReference type="PANTHER" id="PTHR43767:SF1">
    <property type="entry name" value="NONRIBOSOMAL PEPTIDE SYNTHASE PES1 (EUROFUNG)-RELATED"/>
    <property type="match status" value="1"/>
</dbReference>
<dbReference type="KEGG" id="sapp:SAC06_09110"/>
<dbReference type="Pfam" id="PF00501">
    <property type="entry name" value="AMP-binding"/>
    <property type="match status" value="1"/>
</dbReference>
<accession>A0AAU7V691</accession>
<dbReference type="EMBL" id="CP138335">
    <property type="protein sequence ID" value="XBW07790.1"/>
    <property type="molecule type" value="Genomic_DNA"/>
</dbReference>